<dbReference type="Pfam" id="PF01978">
    <property type="entry name" value="TrmB"/>
    <property type="match status" value="1"/>
</dbReference>
<organism evidence="4 5">
    <name type="scientific">Candidatus Halobonum tyrrellensis G22</name>
    <dbReference type="NCBI Taxonomy" id="1324957"/>
    <lineage>
        <taxon>Archaea</taxon>
        <taxon>Methanobacteriati</taxon>
        <taxon>Methanobacteriota</taxon>
        <taxon>Stenosarchaea group</taxon>
        <taxon>Halobacteria</taxon>
        <taxon>Halobacteriales</taxon>
        <taxon>Haloferacaceae</taxon>
        <taxon>Candidatus Halobonum</taxon>
    </lineage>
</organism>
<dbReference type="OrthoDB" id="201002at2157"/>
<evidence type="ECO:0000259" key="3">
    <source>
        <dbReference type="Pfam" id="PF11495"/>
    </source>
</evidence>
<dbReference type="eggNOG" id="arCOG02038">
    <property type="taxonomic scope" value="Archaea"/>
</dbReference>
<dbReference type="SUPFAM" id="SSF159071">
    <property type="entry name" value="TrmB C-terminal domain-like"/>
    <property type="match status" value="1"/>
</dbReference>
<reference evidence="4 5" key="1">
    <citation type="journal article" date="2013" name="Genome Announc.">
        <title>Draft Genome Sequence of 'Candidatus Halobonum tyrrellensis' Strain G22, Isolated from the Hypersaline Waters of Lake Tyrrell, Australia.</title>
        <authorList>
            <person name="Ugalde J.A."/>
            <person name="Narasingarao P."/>
            <person name="Kuo S."/>
            <person name="Podell S."/>
            <person name="Allen E.E."/>
        </authorList>
    </citation>
    <scope>NUCLEOTIDE SEQUENCE [LARGE SCALE GENOMIC DNA]</scope>
    <source>
        <strain evidence="4 5">G22</strain>
    </source>
</reference>
<accession>V4GUP3</accession>
<dbReference type="InterPro" id="IPR021586">
    <property type="entry name" value="Tscrpt_reg_TrmB_C"/>
</dbReference>
<comment type="similarity">
    <text evidence="1">Belongs to the transcriptional regulator TrmB family.</text>
</comment>
<proteinExistence type="inferred from homology"/>
<protein>
    <submittedName>
        <fullName evidence="4">Transcription regulator</fullName>
    </submittedName>
</protein>
<dbReference type="Gene3D" id="1.10.10.10">
    <property type="entry name" value="Winged helix-like DNA-binding domain superfamily/Winged helix DNA-binding domain"/>
    <property type="match status" value="1"/>
</dbReference>
<sequence length="369" mass="40173">MSDDRRLVAQLERFGLTEKEAAVYLALVDRGEAKPPVVASDADVSVSYVYQVCERLETEGLVTVNDHRTPTTMRARPPSETLRARIDRMHDALEAVERRYDRPTDDMESLEVLRARAAMYERLRGHVESADDELFVSVPLAAVRELADALRDAVDRGVLVLLAVGAEAGEVRSADVDGVATAVRRRVGGTTVYVSADMTRGVVAPASVLGWDHGESEGVSYGNLTVAVAVESAFLGTTWPMAEEVLLRRPSPLPRTYRTIRPATYDATLHRRAGRTVRAEVEARPARTRVDLDTWDPDGATRRSLVGTVVGTRQCLVDPPTGEFALENELSLATGDGTVRVGGRGAFREDYEAVRVTLRGDDGGTETGA</sequence>
<dbReference type="PANTHER" id="PTHR34293:SF1">
    <property type="entry name" value="HTH-TYPE TRANSCRIPTIONAL REGULATOR TRMBL2"/>
    <property type="match status" value="1"/>
</dbReference>
<comment type="caution">
    <text evidence="4">The sequence shown here is derived from an EMBL/GenBank/DDBJ whole genome shotgun (WGS) entry which is preliminary data.</text>
</comment>
<dbReference type="InterPro" id="IPR036390">
    <property type="entry name" value="WH_DNA-bd_sf"/>
</dbReference>
<dbReference type="Pfam" id="PF11495">
    <property type="entry name" value="Regulator_TrmB"/>
    <property type="match status" value="1"/>
</dbReference>
<dbReference type="SUPFAM" id="SSF46785">
    <property type="entry name" value="Winged helix' DNA-binding domain"/>
    <property type="match status" value="1"/>
</dbReference>
<dbReference type="PANTHER" id="PTHR34293">
    <property type="entry name" value="HTH-TYPE TRANSCRIPTIONAL REGULATOR TRMBL2"/>
    <property type="match status" value="1"/>
</dbReference>
<dbReference type="Proteomes" id="UP000017840">
    <property type="component" value="Unassembled WGS sequence"/>
</dbReference>
<evidence type="ECO:0000313" key="5">
    <source>
        <dbReference type="Proteomes" id="UP000017840"/>
    </source>
</evidence>
<gene>
    <name evidence="4" type="ORF">K933_07062</name>
</gene>
<dbReference type="STRING" id="1324957.K933_07062"/>
<name>V4GUP3_9EURY</name>
<feature type="domain" description="Transcription regulator TrmB C-terminal" evidence="3">
    <location>
        <begin position="110"/>
        <end position="359"/>
    </location>
</feature>
<evidence type="ECO:0000259" key="2">
    <source>
        <dbReference type="Pfam" id="PF01978"/>
    </source>
</evidence>
<dbReference type="AlphaFoldDB" id="V4GUP3"/>
<dbReference type="EMBL" id="ASGZ01000023">
    <property type="protein sequence ID" value="ESP88836.1"/>
    <property type="molecule type" value="Genomic_DNA"/>
</dbReference>
<dbReference type="RefSeq" id="WP_023393999.1">
    <property type="nucleotide sequence ID" value="NZ_ASGZ01000023.1"/>
</dbReference>
<keyword evidence="5" id="KW-1185">Reference proteome</keyword>
<evidence type="ECO:0000256" key="1">
    <source>
        <dbReference type="ARBA" id="ARBA00007287"/>
    </source>
</evidence>
<evidence type="ECO:0000313" key="4">
    <source>
        <dbReference type="EMBL" id="ESP88836.1"/>
    </source>
</evidence>
<dbReference type="InterPro" id="IPR051797">
    <property type="entry name" value="TrmB-like"/>
</dbReference>
<feature type="domain" description="Transcription regulator TrmB N-terminal" evidence="2">
    <location>
        <begin position="11"/>
        <end position="78"/>
    </location>
</feature>
<dbReference type="InterPro" id="IPR036388">
    <property type="entry name" value="WH-like_DNA-bd_sf"/>
</dbReference>
<dbReference type="InterPro" id="IPR002831">
    <property type="entry name" value="Tscrpt_reg_TrmB_N"/>
</dbReference>